<evidence type="ECO:0000313" key="1">
    <source>
        <dbReference type="EMBL" id="COX35238.1"/>
    </source>
</evidence>
<dbReference type="EMBL" id="CSBK01000398">
    <property type="protein sequence ID" value="COX35238.1"/>
    <property type="molecule type" value="Genomic_DNA"/>
</dbReference>
<gene>
    <name evidence="1" type="ORF">ERS007739_01139</name>
</gene>
<name>A0A916L997_MYCTX</name>
<proteinExistence type="predicted"/>
<dbReference type="Proteomes" id="UP000039021">
    <property type="component" value="Unassembled WGS sequence"/>
</dbReference>
<organism evidence="1 2">
    <name type="scientific">Mycobacterium tuberculosis</name>
    <dbReference type="NCBI Taxonomy" id="1773"/>
    <lineage>
        <taxon>Bacteria</taxon>
        <taxon>Bacillati</taxon>
        <taxon>Actinomycetota</taxon>
        <taxon>Actinomycetes</taxon>
        <taxon>Mycobacteriales</taxon>
        <taxon>Mycobacteriaceae</taxon>
        <taxon>Mycobacterium</taxon>
        <taxon>Mycobacterium tuberculosis complex</taxon>
    </lineage>
</organism>
<sequence length="30" mass="3557">MQYSLDLEYSGAVVKPIWLLTMMWMVPPTR</sequence>
<comment type="caution">
    <text evidence="1">The sequence shown here is derived from an EMBL/GenBank/DDBJ whole genome shotgun (WGS) entry which is preliminary data.</text>
</comment>
<evidence type="ECO:0000313" key="2">
    <source>
        <dbReference type="Proteomes" id="UP000039021"/>
    </source>
</evidence>
<reference evidence="2" key="1">
    <citation type="submission" date="2015-03" db="EMBL/GenBank/DDBJ databases">
        <authorList>
            <consortium name="Pathogen Informatics"/>
        </authorList>
    </citation>
    <scope>NUCLEOTIDE SEQUENCE [LARGE SCALE GENOMIC DNA]</scope>
    <source>
        <strain evidence="2">N09902308</strain>
    </source>
</reference>
<dbReference type="AlphaFoldDB" id="A0A916L997"/>
<protein>
    <submittedName>
        <fullName evidence="1">Uncharacterized protein</fullName>
    </submittedName>
</protein>
<accession>A0A916L997</accession>